<protein>
    <recommendedName>
        <fullName evidence="2">DUF1995 domain-containing protein</fullName>
    </recommendedName>
</protein>
<dbReference type="AlphaFoldDB" id="A0A0D3KEW4"/>
<dbReference type="GeneID" id="17279570"/>
<reference evidence="4" key="1">
    <citation type="journal article" date="2013" name="Nature">
        <title>Pan genome of the phytoplankton Emiliania underpins its global distribution.</title>
        <authorList>
            <person name="Read B.A."/>
            <person name="Kegel J."/>
            <person name="Klute M.J."/>
            <person name="Kuo A."/>
            <person name="Lefebvre S.C."/>
            <person name="Maumus F."/>
            <person name="Mayer C."/>
            <person name="Miller J."/>
            <person name="Monier A."/>
            <person name="Salamov A."/>
            <person name="Young J."/>
            <person name="Aguilar M."/>
            <person name="Claverie J.M."/>
            <person name="Frickenhaus S."/>
            <person name="Gonzalez K."/>
            <person name="Herman E.K."/>
            <person name="Lin Y.C."/>
            <person name="Napier J."/>
            <person name="Ogata H."/>
            <person name="Sarno A.F."/>
            <person name="Shmutz J."/>
            <person name="Schroeder D."/>
            <person name="de Vargas C."/>
            <person name="Verret F."/>
            <person name="von Dassow P."/>
            <person name="Valentin K."/>
            <person name="Van de Peer Y."/>
            <person name="Wheeler G."/>
            <person name="Dacks J.B."/>
            <person name="Delwiche C.F."/>
            <person name="Dyhrman S.T."/>
            <person name="Glockner G."/>
            <person name="John U."/>
            <person name="Richards T."/>
            <person name="Worden A.Z."/>
            <person name="Zhang X."/>
            <person name="Grigoriev I.V."/>
            <person name="Allen A.E."/>
            <person name="Bidle K."/>
            <person name="Borodovsky M."/>
            <person name="Bowler C."/>
            <person name="Brownlee C."/>
            <person name="Cock J.M."/>
            <person name="Elias M."/>
            <person name="Gladyshev V.N."/>
            <person name="Groth M."/>
            <person name="Guda C."/>
            <person name="Hadaegh A."/>
            <person name="Iglesias-Rodriguez M.D."/>
            <person name="Jenkins J."/>
            <person name="Jones B.M."/>
            <person name="Lawson T."/>
            <person name="Leese F."/>
            <person name="Lindquist E."/>
            <person name="Lobanov A."/>
            <person name="Lomsadze A."/>
            <person name="Malik S.B."/>
            <person name="Marsh M.E."/>
            <person name="Mackinder L."/>
            <person name="Mock T."/>
            <person name="Mueller-Roeber B."/>
            <person name="Pagarete A."/>
            <person name="Parker M."/>
            <person name="Probert I."/>
            <person name="Quesneville H."/>
            <person name="Raines C."/>
            <person name="Rensing S.A."/>
            <person name="Riano-Pachon D.M."/>
            <person name="Richier S."/>
            <person name="Rokitta S."/>
            <person name="Shiraiwa Y."/>
            <person name="Soanes D.M."/>
            <person name="van der Giezen M."/>
            <person name="Wahlund T.M."/>
            <person name="Williams B."/>
            <person name="Wilson W."/>
            <person name="Wolfe G."/>
            <person name="Wurch L.L."/>
        </authorList>
    </citation>
    <scope>NUCLEOTIDE SEQUENCE</scope>
</reference>
<dbReference type="KEGG" id="ehx:EMIHUDRAFT_98694"/>
<evidence type="ECO:0000313" key="3">
    <source>
        <dbReference type="EnsemblProtists" id="EOD34299"/>
    </source>
</evidence>
<dbReference type="InterPro" id="IPR053021">
    <property type="entry name" value="Chloroplast_ADK"/>
</dbReference>
<keyword evidence="1" id="KW-0732">Signal</keyword>
<dbReference type="PANTHER" id="PTHR35509:SF1">
    <property type="entry name" value="DOMAIN PROTEIN, PUTATIVE (DUF1995)-RELATED"/>
    <property type="match status" value="1"/>
</dbReference>
<feature type="chain" id="PRO_5044291787" description="DUF1995 domain-containing protein" evidence="1">
    <location>
        <begin position="18"/>
        <end position="413"/>
    </location>
</feature>
<dbReference type="InterPro" id="IPR018962">
    <property type="entry name" value="DUF1995"/>
</dbReference>
<proteinExistence type="predicted"/>
<dbReference type="EnsemblProtists" id="EOD34299">
    <property type="protein sequence ID" value="EOD34299"/>
    <property type="gene ID" value="EMIHUDRAFT_98694"/>
</dbReference>
<evidence type="ECO:0000313" key="4">
    <source>
        <dbReference type="Proteomes" id="UP000013827"/>
    </source>
</evidence>
<evidence type="ECO:0000259" key="2">
    <source>
        <dbReference type="Pfam" id="PF09353"/>
    </source>
</evidence>
<evidence type="ECO:0000256" key="1">
    <source>
        <dbReference type="SAM" id="SignalP"/>
    </source>
</evidence>
<dbReference type="RefSeq" id="XP_005786728.1">
    <property type="nucleotide sequence ID" value="XM_005786671.1"/>
</dbReference>
<feature type="domain" description="DUF1995" evidence="2">
    <location>
        <begin position="130"/>
        <end position="380"/>
    </location>
</feature>
<dbReference type="PaxDb" id="2903-EOD34299"/>
<organism evidence="3 4">
    <name type="scientific">Emiliania huxleyi (strain CCMP1516)</name>
    <dbReference type="NCBI Taxonomy" id="280463"/>
    <lineage>
        <taxon>Eukaryota</taxon>
        <taxon>Haptista</taxon>
        <taxon>Haptophyta</taxon>
        <taxon>Prymnesiophyceae</taxon>
        <taxon>Isochrysidales</taxon>
        <taxon>Noelaerhabdaceae</taxon>
        <taxon>Emiliania</taxon>
    </lineage>
</organism>
<reference evidence="3" key="2">
    <citation type="submission" date="2024-10" db="UniProtKB">
        <authorList>
            <consortium name="EnsemblProtists"/>
        </authorList>
    </citation>
    <scope>IDENTIFICATION</scope>
</reference>
<sequence>MCVLLFTFTLSLRAGVAPPRSLDRFVVAAAGVRMAAPPPEPPRDSLSMEREALARRAAEVADAVREGGPAAAARSLASRVVGGVTVDGALEALERARQEAGGQTGNEAAEAAAAVAAASPESVALADELPDSFEDSVERAVASLARAVDGGATRLVVEFDTSAGDETYTLLSRTMQLARPMLPMLAAALALEPAEADADADADAADPPAAGLQLLVPDEGTAAMVRMQWELPRGTVVGSMGRVSLAVGASALVLVAPGATEVATVQRLLREVEEGAAGAPAAGSVGLPVLMLNPKLVDMQSTGYGLVGRELRSLVADTFEVAFCLKTLLGGALYRSYPNDWAVWREDAGAANGPAPARALPGMYAAAYSGPRRPAPDDIDGLLFPESEESPGGGGGASFLDGFAKFVKGFQAM</sequence>
<dbReference type="HOGENOM" id="CLU_666366_0_0_1"/>
<keyword evidence="4" id="KW-1185">Reference proteome</keyword>
<dbReference type="Pfam" id="PF09353">
    <property type="entry name" value="DUF1995"/>
    <property type="match status" value="1"/>
</dbReference>
<dbReference type="OMA" id="FFCPRAS"/>
<dbReference type="eggNOG" id="ENOG502QRI3">
    <property type="taxonomic scope" value="Eukaryota"/>
</dbReference>
<dbReference type="PANTHER" id="PTHR35509">
    <property type="entry name" value="DOMAIN PROTEIN, PUTATIVE (DUF1995)-RELATED"/>
    <property type="match status" value="1"/>
</dbReference>
<dbReference type="STRING" id="2903.R1FLQ2"/>
<feature type="signal peptide" evidence="1">
    <location>
        <begin position="1"/>
        <end position="17"/>
    </location>
</feature>
<name>A0A0D3KEW4_EMIH1</name>
<dbReference type="Proteomes" id="UP000013827">
    <property type="component" value="Unassembled WGS sequence"/>
</dbReference>
<accession>A0A0D3KEW4</accession>